<dbReference type="InterPro" id="IPR023214">
    <property type="entry name" value="HAD_sf"/>
</dbReference>
<dbReference type="Proteomes" id="UP000696280">
    <property type="component" value="Unassembled WGS sequence"/>
</dbReference>
<name>A0A9N9PKH3_9HELO</name>
<dbReference type="InterPro" id="IPR006439">
    <property type="entry name" value="HAD-SF_hydro_IA"/>
</dbReference>
<evidence type="ECO:0000313" key="3">
    <source>
        <dbReference type="EMBL" id="CAG8949896.1"/>
    </source>
</evidence>
<dbReference type="OrthoDB" id="40579at2759"/>
<dbReference type="Gene3D" id="3.40.50.1000">
    <property type="entry name" value="HAD superfamily/HAD-like"/>
    <property type="match status" value="1"/>
</dbReference>
<keyword evidence="4" id="KW-1185">Reference proteome</keyword>
<comment type="similarity">
    <text evidence="1">Belongs to the HAD-like hydrolase superfamily. S-2-haloalkanoic acid dehalogenase family.</text>
</comment>
<dbReference type="InterPro" id="IPR051540">
    <property type="entry name" value="S-2-haloacid_dehalogenase"/>
</dbReference>
<dbReference type="NCBIfam" id="TIGR01493">
    <property type="entry name" value="HAD-SF-IA-v2"/>
    <property type="match status" value="1"/>
</dbReference>
<dbReference type="PRINTS" id="PR00413">
    <property type="entry name" value="HADHALOGNASE"/>
</dbReference>
<sequence length="277" mass="31493">MTSPNFNQFTELPKALLFDVFGTTVNWRKTVVTTLIQNASIQKVAPSVPSTGKSGLSQATHDRLNKMSESDWGTFAQEWRDSYKKFTREFVPGESEWQDVDTHHHQSLISLLKKWELEGVYTDQEVQTLSQVWHYLEPWADTSAGLEILGSKMVTSSLSNGNPSLLQDLKKHGKLGFKKLQSSADFEAYKPHPKVYLGAVKALGLQPREVAMVAAHLNDLKAARDCGLRTIYVERREEEDWKTESEEYRDAITWVDMWVSEKEDGFVEVAKRLGVVN</sequence>
<dbReference type="GO" id="GO:0016791">
    <property type="term" value="F:phosphatase activity"/>
    <property type="evidence" value="ECO:0007669"/>
    <property type="project" value="UniProtKB-ARBA"/>
</dbReference>
<evidence type="ECO:0000313" key="4">
    <source>
        <dbReference type="Proteomes" id="UP000696280"/>
    </source>
</evidence>
<dbReference type="PANTHER" id="PTHR43316">
    <property type="entry name" value="HYDROLASE, HALOACID DELAHOGENASE-RELATED"/>
    <property type="match status" value="1"/>
</dbReference>
<dbReference type="PANTHER" id="PTHR43316:SF3">
    <property type="entry name" value="HALOACID DEHALOGENASE, TYPE II (AFU_ORTHOLOGUE AFUA_2G07750)-RELATED"/>
    <property type="match status" value="1"/>
</dbReference>
<dbReference type="GO" id="GO:0019120">
    <property type="term" value="F:hydrolase activity, acting on acid halide bonds, in C-halide compounds"/>
    <property type="evidence" value="ECO:0007669"/>
    <property type="project" value="InterPro"/>
</dbReference>
<comment type="caution">
    <text evidence="3">The sequence shown here is derived from an EMBL/GenBank/DDBJ whole genome shotgun (WGS) entry which is preliminary data.</text>
</comment>
<dbReference type="SUPFAM" id="SSF56784">
    <property type="entry name" value="HAD-like"/>
    <property type="match status" value="1"/>
</dbReference>
<gene>
    <name evidence="3" type="ORF">HYFRA_00004225</name>
</gene>
<dbReference type="InterPro" id="IPR006328">
    <property type="entry name" value="2-HAD"/>
</dbReference>
<evidence type="ECO:0000256" key="1">
    <source>
        <dbReference type="ARBA" id="ARBA00008106"/>
    </source>
</evidence>
<protein>
    <recommendedName>
        <fullName evidence="5">Haloacid dehalogenase</fullName>
    </recommendedName>
</protein>
<dbReference type="AlphaFoldDB" id="A0A9N9PKH3"/>
<keyword evidence="2" id="KW-0378">Hydrolase</keyword>
<proteinExistence type="inferred from homology"/>
<evidence type="ECO:0008006" key="5">
    <source>
        <dbReference type="Google" id="ProtNLM"/>
    </source>
</evidence>
<dbReference type="EMBL" id="CAJVRL010000025">
    <property type="protein sequence ID" value="CAG8949896.1"/>
    <property type="molecule type" value="Genomic_DNA"/>
</dbReference>
<dbReference type="Pfam" id="PF00702">
    <property type="entry name" value="Hydrolase"/>
    <property type="match status" value="1"/>
</dbReference>
<organism evidence="3 4">
    <name type="scientific">Hymenoscyphus fraxineus</name>
    <dbReference type="NCBI Taxonomy" id="746836"/>
    <lineage>
        <taxon>Eukaryota</taxon>
        <taxon>Fungi</taxon>
        <taxon>Dikarya</taxon>
        <taxon>Ascomycota</taxon>
        <taxon>Pezizomycotina</taxon>
        <taxon>Leotiomycetes</taxon>
        <taxon>Helotiales</taxon>
        <taxon>Helotiaceae</taxon>
        <taxon>Hymenoscyphus</taxon>
    </lineage>
</organism>
<accession>A0A9N9PKH3</accession>
<dbReference type="InterPro" id="IPR036412">
    <property type="entry name" value="HAD-like_sf"/>
</dbReference>
<reference evidence="3" key="1">
    <citation type="submission" date="2021-07" db="EMBL/GenBank/DDBJ databases">
        <authorList>
            <person name="Durling M."/>
        </authorList>
    </citation>
    <scope>NUCLEOTIDE SEQUENCE</scope>
</reference>
<evidence type="ECO:0000256" key="2">
    <source>
        <dbReference type="ARBA" id="ARBA00022801"/>
    </source>
</evidence>
<dbReference type="NCBIfam" id="TIGR01428">
    <property type="entry name" value="HAD_type_II"/>
    <property type="match status" value="1"/>
</dbReference>
<dbReference type="InterPro" id="IPR023198">
    <property type="entry name" value="PGP-like_dom2"/>
</dbReference>
<dbReference type="Gene3D" id="1.10.150.240">
    <property type="entry name" value="Putative phosphatase, domain 2"/>
    <property type="match status" value="1"/>
</dbReference>